<organism evidence="1 2">
    <name type="scientific">Panagrolaimus sp. PS1159</name>
    <dbReference type="NCBI Taxonomy" id="55785"/>
    <lineage>
        <taxon>Eukaryota</taxon>
        <taxon>Metazoa</taxon>
        <taxon>Ecdysozoa</taxon>
        <taxon>Nematoda</taxon>
        <taxon>Chromadorea</taxon>
        <taxon>Rhabditida</taxon>
        <taxon>Tylenchina</taxon>
        <taxon>Panagrolaimomorpha</taxon>
        <taxon>Panagrolaimoidea</taxon>
        <taxon>Panagrolaimidae</taxon>
        <taxon>Panagrolaimus</taxon>
    </lineage>
</organism>
<reference evidence="2" key="1">
    <citation type="submission" date="2022-11" db="UniProtKB">
        <authorList>
            <consortium name="WormBaseParasite"/>
        </authorList>
    </citation>
    <scope>IDENTIFICATION</scope>
</reference>
<dbReference type="Proteomes" id="UP000887580">
    <property type="component" value="Unplaced"/>
</dbReference>
<protein>
    <submittedName>
        <fullName evidence="2">Uncharacterized protein</fullName>
    </submittedName>
</protein>
<evidence type="ECO:0000313" key="2">
    <source>
        <dbReference type="WBParaSite" id="PS1159_v2.g23840.t1"/>
    </source>
</evidence>
<evidence type="ECO:0000313" key="1">
    <source>
        <dbReference type="Proteomes" id="UP000887580"/>
    </source>
</evidence>
<proteinExistence type="predicted"/>
<accession>A0AC35G401</accession>
<name>A0AC35G401_9BILA</name>
<dbReference type="WBParaSite" id="PS1159_v2.g23840.t1">
    <property type="protein sequence ID" value="PS1159_v2.g23840.t1"/>
    <property type="gene ID" value="PS1159_v2.g23840"/>
</dbReference>
<sequence>MEANDDTFTRLFIGGVDMDDDFNSEEENEELSQRLSGANGYLSDEASEVLTENDGLLKSVEFFPKYNNVLSLIDKADNICKQVQTLMECLEALKDDSTLISLSQKLENDKVQITVTSKIPLDLGKPTLLLVSSNQHGISTFTTPISFSKTSRRSIHFTQPPNYQNLESAYLIFSFNLNKNQYSLAKEVYEECKTYVYDVEMDQSPAIESSSSNDNYKKNESNHKTENCPSYLVGDFEGENLKLADIFNENGDSTSNNGDFDNAASSESEDEIGEFKQVITYKLKIHVN</sequence>